<keyword evidence="3" id="KW-1185">Reference proteome</keyword>
<accession>A0ABW3WE05</accession>
<evidence type="ECO:0000313" key="2">
    <source>
        <dbReference type="EMBL" id="MFD1264046.1"/>
    </source>
</evidence>
<evidence type="ECO:0000313" key="3">
    <source>
        <dbReference type="Proteomes" id="UP001597158"/>
    </source>
</evidence>
<keyword evidence="1" id="KW-0812">Transmembrane</keyword>
<reference evidence="3" key="1">
    <citation type="journal article" date="2019" name="Int. J. Syst. Evol. Microbiol.">
        <title>The Global Catalogue of Microorganisms (GCM) 10K type strain sequencing project: providing services to taxonomists for standard genome sequencing and annotation.</title>
        <authorList>
            <consortium name="The Broad Institute Genomics Platform"/>
            <consortium name="The Broad Institute Genome Sequencing Center for Infectious Disease"/>
            <person name="Wu L."/>
            <person name="Ma J."/>
        </authorList>
    </citation>
    <scope>NUCLEOTIDE SEQUENCE [LARGE SCALE GENOMIC DNA]</scope>
    <source>
        <strain evidence="3">CCUG 48884</strain>
    </source>
</reference>
<comment type="caution">
    <text evidence="2">The sequence shown here is derived from an EMBL/GenBank/DDBJ whole genome shotgun (WGS) entry which is preliminary data.</text>
</comment>
<keyword evidence="1" id="KW-0472">Membrane</keyword>
<proteinExistence type="predicted"/>
<evidence type="ECO:0000256" key="1">
    <source>
        <dbReference type="SAM" id="Phobius"/>
    </source>
</evidence>
<dbReference type="EMBL" id="JBHTMC010000023">
    <property type="protein sequence ID" value="MFD1264046.1"/>
    <property type="molecule type" value="Genomic_DNA"/>
</dbReference>
<dbReference type="Proteomes" id="UP001597158">
    <property type="component" value="Unassembled WGS sequence"/>
</dbReference>
<keyword evidence="1" id="KW-1133">Transmembrane helix</keyword>
<gene>
    <name evidence="2" type="ORF">ACFQ4M_10670</name>
</gene>
<name>A0ABW3WE05_9RHOO</name>
<sequence length="50" mass="5442">MKILSLLKRLIGIGADAGHHLANLVTFVLAVIILLVWAGAYFLAWLRGLV</sequence>
<protein>
    <submittedName>
        <fullName evidence="2">Uncharacterized protein</fullName>
    </submittedName>
</protein>
<dbReference type="RefSeq" id="WP_157354456.1">
    <property type="nucleotide sequence ID" value="NZ_JARQZE010000014.1"/>
</dbReference>
<feature type="transmembrane region" description="Helical" evidence="1">
    <location>
        <begin position="21"/>
        <end position="44"/>
    </location>
</feature>
<organism evidence="2 3">
    <name type="scientific">Thauera mechernichensis</name>
    <dbReference type="NCBI Taxonomy" id="82788"/>
    <lineage>
        <taxon>Bacteria</taxon>
        <taxon>Pseudomonadati</taxon>
        <taxon>Pseudomonadota</taxon>
        <taxon>Betaproteobacteria</taxon>
        <taxon>Rhodocyclales</taxon>
        <taxon>Zoogloeaceae</taxon>
        <taxon>Thauera</taxon>
    </lineage>
</organism>